<dbReference type="EMBL" id="MCFE01000024">
    <property type="protein sequence ID" value="ORY05512.1"/>
    <property type="molecule type" value="Genomic_DNA"/>
</dbReference>
<evidence type="ECO:0000313" key="2">
    <source>
        <dbReference type="EMBL" id="ORY05512.1"/>
    </source>
</evidence>
<comment type="caution">
    <text evidence="2">The sequence shown here is derived from an EMBL/GenBank/DDBJ whole genome shotgun (WGS) entry which is preliminary data.</text>
</comment>
<evidence type="ECO:0000256" key="1">
    <source>
        <dbReference type="SAM" id="MobiDB-lite"/>
    </source>
</evidence>
<gene>
    <name evidence="2" type="ORF">K493DRAFT_310924</name>
</gene>
<feature type="region of interest" description="Disordered" evidence="1">
    <location>
        <begin position="36"/>
        <end position="57"/>
    </location>
</feature>
<dbReference type="AlphaFoldDB" id="A0A1Y1Z5D6"/>
<accession>A0A1Y1Z5D6</accession>
<protein>
    <submittedName>
        <fullName evidence="2">Uncharacterized protein</fullName>
    </submittedName>
</protein>
<proteinExistence type="predicted"/>
<dbReference type="InParanoid" id="A0A1Y1Z5D6"/>
<reference evidence="2 3" key="1">
    <citation type="submission" date="2016-07" db="EMBL/GenBank/DDBJ databases">
        <title>Pervasive Adenine N6-methylation of Active Genes in Fungi.</title>
        <authorList>
            <consortium name="DOE Joint Genome Institute"/>
            <person name="Mondo S.J."/>
            <person name="Dannebaum R.O."/>
            <person name="Kuo R.C."/>
            <person name="Labutti K."/>
            <person name="Haridas S."/>
            <person name="Kuo A."/>
            <person name="Salamov A."/>
            <person name="Ahrendt S.R."/>
            <person name="Lipzen A."/>
            <person name="Sullivan W."/>
            <person name="Andreopoulos W.B."/>
            <person name="Clum A."/>
            <person name="Lindquist E."/>
            <person name="Daum C."/>
            <person name="Ramamoorthy G.K."/>
            <person name="Gryganskyi A."/>
            <person name="Culley D."/>
            <person name="Magnuson J.K."/>
            <person name="James T.Y."/>
            <person name="O'Malley M.A."/>
            <person name="Stajich J.E."/>
            <person name="Spatafora J.W."/>
            <person name="Visel A."/>
            <person name="Grigoriev I.V."/>
        </authorList>
    </citation>
    <scope>NUCLEOTIDE SEQUENCE [LARGE SCALE GENOMIC DNA]</scope>
    <source>
        <strain evidence="2 3">CBS 931.73</strain>
    </source>
</reference>
<sequence>MKNINSIEEIISQLDSNTVIEKSPLDILQSRIQNQISQAPSSDSLPAHQQPNSADLPQKLVSFSNNYETPILDVKWF</sequence>
<dbReference type="Proteomes" id="UP000193498">
    <property type="component" value="Unassembled WGS sequence"/>
</dbReference>
<keyword evidence="3" id="KW-1185">Reference proteome</keyword>
<evidence type="ECO:0000313" key="3">
    <source>
        <dbReference type="Proteomes" id="UP000193498"/>
    </source>
</evidence>
<name>A0A1Y1Z5D6_9FUNG</name>
<organism evidence="2 3">
    <name type="scientific">Basidiobolus meristosporus CBS 931.73</name>
    <dbReference type="NCBI Taxonomy" id="1314790"/>
    <lineage>
        <taxon>Eukaryota</taxon>
        <taxon>Fungi</taxon>
        <taxon>Fungi incertae sedis</taxon>
        <taxon>Zoopagomycota</taxon>
        <taxon>Entomophthoromycotina</taxon>
        <taxon>Basidiobolomycetes</taxon>
        <taxon>Basidiobolales</taxon>
        <taxon>Basidiobolaceae</taxon>
        <taxon>Basidiobolus</taxon>
    </lineage>
</organism>